<gene>
    <name evidence="1" type="ORF">APHNP_0437</name>
</gene>
<proteinExistence type="predicted"/>
<comment type="caution">
    <text evidence="1">The sequence shown here is derived from an EMBL/GenBank/DDBJ whole genome shotgun (WGS) entry which is preliminary data.</text>
</comment>
<name>A0A0F3NJU6_ANAPH</name>
<evidence type="ECO:0000313" key="2">
    <source>
        <dbReference type="Proteomes" id="UP000033385"/>
    </source>
</evidence>
<dbReference type="EMBL" id="LANW01000001">
    <property type="protein sequence ID" value="KJV67997.1"/>
    <property type="molecule type" value="Genomic_DNA"/>
</dbReference>
<reference evidence="1 2" key="1">
    <citation type="submission" date="2015-01" db="EMBL/GenBank/DDBJ databases">
        <title>Genome Sequencing of Rickettsiales.</title>
        <authorList>
            <person name="Daugherty S.C."/>
            <person name="Su Q."/>
            <person name="Abolude K."/>
            <person name="Beier-Sexton M."/>
            <person name="Carlyon J.A."/>
            <person name="Carter R."/>
            <person name="Day N.P."/>
            <person name="Dumler S.J."/>
            <person name="Dyachenko V."/>
            <person name="Godinez A."/>
            <person name="Kurtti T.J."/>
            <person name="Lichay M."/>
            <person name="Mullins K.E."/>
            <person name="Ott S."/>
            <person name="Pappas-Brown V."/>
            <person name="Paris D.H."/>
            <person name="Patel P."/>
            <person name="Richards A.L."/>
            <person name="Sadzewicz L."/>
            <person name="Sears K."/>
            <person name="Seidman D."/>
            <person name="Sengamalay N."/>
            <person name="Stenos J."/>
            <person name="Tallon L.J."/>
            <person name="Vincent G."/>
            <person name="Fraser C.M."/>
            <person name="Munderloh U."/>
            <person name="Dunning-Hotopp J.C."/>
        </authorList>
    </citation>
    <scope>NUCLEOTIDE SEQUENCE [LARGE SCALE GENOMIC DNA]</scope>
    <source>
        <strain evidence="1 2">ApNP</strain>
    </source>
</reference>
<sequence length="41" mass="4679">MHQATYLKMLQAILYVSSIALLSKKYAVVCICQQQIVLFCD</sequence>
<accession>A0A0F3NJU6</accession>
<dbReference type="AlphaFoldDB" id="A0A0F3NJU6"/>
<evidence type="ECO:0000313" key="1">
    <source>
        <dbReference type="EMBL" id="KJV67997.1"/>
    </source>
</evidence>
<protein>
    <recommendedName>
        <fullName evidence="3">Lipoprotein</fullName>
    </recommendedName>
</protein>
<organism evidence="1 2">
    <name type="scientific">Anaplasma phagocytophilum str. ApNP</name>
    <dbReference type="NCBI Taxonomy" id="1359153"/>
    <lineage>
        <taxon>Bacteria</taxon>
        <taxon>Pseudomonadati</taxon>
        <taxon>Pseudomonadota</taxon>
        <taxon>Alphaproteobacteria</taxon>
        <taxon>Rickettsiales</taxon>
        <taxon>Anaplasmataceae</taxon>
        <taxon>Anaplasma</taxon>
        <taxon>phagocytophilum group</taxon>
    </lineage>
</organism>
<dbReference type="Proteomes" id="UP000033385">
    <property type="component" value="Unassembled WGS sequence"/>
</dbReference>
<evidence type="ECO:0008006" key="3">
    <source>
        <dbReference type="Google" id="ProtNLM"/>
    </source>
</evidence>
<dbReference type="PATRIC" id="fig|1359153.3.peg.448"/>